<dbReference type="GO" id="GO:0016780">
    <property type="term" value="F:phosphotransferase activity, for other substituted phosphate groups"/>
    <property type="evidence" value="ECO:0007669"/>
    <property type="project" value="TreeGrafter"/>
</dbReference>
<evidence type="ECO:0000313" key="5">
    <source>
        <dbReference type="EMBL" id="TFF39249.1"/>
    </source>
</evidence>
<gene>
    <name evidence="5" type="ORF">E2R66_06415</name>
</gene>
<comment type="similarity">
    <text evidence="1">Belongs to the bacterial sugar transferase family.</text>
</comment>
<feature type="transmembrane region" description="Helical" evidence="3">
    <location>
        <begin position="165"/>
        <end position="186"/>
    </location>
</feature>
<keyword evidence="3" id="KW-0812">Transmembrane</keyword>
<evidence type="ECO:0000256" key="3">
    <source>
        <dbReference type="SAM" id="Phobius"/>
    </source>
</evidence>
<dbReference type="EMBL" id="SOZE01000004">
    <property type="protein sequence ID" value="TFF39249.1"/>
    <property type="molecule type" value="Genomic_DNA"/>
</dbReference>
<dbReference type="SUPFAM" id="SSF52172">
    <property type="entry name" value="CheY-like"/>
    <property type="match status" value="1"/>
</dbReference>
<feature type="domain" description="Response regulatory" evidence="4">
    <location>
        <begin position="1"/>
        <end position="134"/>
    </location>
</feature>
<dbReference type="PROSITE" id="PS50110">
    <property type="entry name" value="RESPONSE_REGULATORY"/>
    <property type="match status" value="1"/>
</dbReference>
<evidence type="ECO:0000256" key="2">
    <source>
        <dbReference type="PROSITE-ProRule" id="PRU00169"/>
    </source>
</evidence>
<keyword evidence="6" id="KW-1185">Reference proteome</keyword>
<evidence type="ECO:0000313" key="6">
    <source>
        <dbReference type="Proteomes" id="UP000297540"/>
    </source>
</evidence>
<organism evidence="5 6">
    <name type="scientific">Mucilaginibacter psychrotolerans</name>
    <dbReference type="NCBI Taxonomy" id="1524096"/>
    <lineage>
        <taxon>Bacteria</taxon>
        <taxon>Pseudomonadati</taxon>
        <taxon>Bacteroidota</taxon>
        <taxon>Sphingobacteriia</taxon>
        <taxon>Sphingobacteriales</taxon>
        <taxon>Sphingobacteriaceae</taxon>
        <taxon>Mucilaginibacter</taxon>
    </lineage>
</organism>
<evidence type="ECO:0000256" key="1">
    <source>
        <dbReference type="ARBA" id="ARBA00006464"/>
    </source>
</evidence>
<dbReference type="OrthoDB" id="9808602at2"/>
<keyword evidence="5" id="KW-0808">Transferase</keyword>
<dbReference type="Proteomes" id="UP000297540">
    <property type="component" value="Unassembled WGS sequence"/>
</dbReference>
<protein>
    <submittedName>
        <fullName evidence="5">Sugar transferase</fullName>
    </submittedName>
</protein>
<dbReference type="GO" id="GO:0000160">
    <property type="term" value="P:phosphorelay signal transduction system"/>
    <property type="evidence" value="ECO:0007669"/>
    <property type="project" value="InterPro"/>
</dbReference>
<reference evidence="5 6" key="1">
    <citation type="journal article" date="2017" name="Int. J. Syst. Evol. Microbiol.">
        <title>Mucilaginibacterpsychrotolerans sp. nov., isolated from peatlands.</title>
        <authorList>
            <person name="Deng Y."/>
            <person name="Shen L."/>
            <person name="Xu B."/>
            <person name="Liu Y."/>
            <person name="Gu Z."/>
            <person name="Liu H."/>
            <person name="Zhou Y."/>
        </authorList>
    </citation>
    <scope>NUCLEOTIDE SEQUENCE [LARGE SCALE GENOMIC DNA]</scope>
    <source>
        <strain evidence="5 6">NH7-4</strain>
    </source>
</reference>
<keyword evidence="3" id="KW-1133">Transmembrane helix</keyword>
<sequence>MTRQTATDWNENSGSQIRIAYAGLELKDLIAKDLGDSFRIVFNDTLKDLDDYLGDQSILTIPEIILVEVDKDEKCFELVEKLRDNFLMNGLIIVMLSTRTDKKLVQRAMKLKLHDFYTYPFSTSDLRERLNFLVRFKLIKPRLLELSKEVDTTYKMPPGKRFLDLFISISMLIGLSPVMLIVAIAIKFDSKGPIFYKSKRVGTGYKIFDFYKFRSMRTDADQLLAQMAVTNNQYAAEETGTTKSAFVKIKNDPRVTKLGNFLRNSSLDELPQLFNILRGDMSVVGNRPLPVYEAEMLTSNEWSMRFLGPAGLTGLWQISKRGKEDMSERERKKLDNFYAQKYSFWLDVKIILGTVPAMFQKEKV</sequence>
<evidence type="ECO:0000259" key="4">
    <source>
        <dbReference type="PROSITE" id="PS50110"/>
    </source>
</evidence>
<dbReference type="AlphaFoldDB" id="A0A4Y8SJM8"/>
<comment type="caution">
    <text evidence="2">Lacks conserved residue(s) required for the propagation of feature annotation.</text>
</comment>
<dbReference type="InterPro" id="IPR003362">
    <property type="entry name" value="Bact_transf"/>
</dbReference>
<dbReference type="PANTHER" id="PTHR30576">
    <property type="entry name" value="COLANIC BIOSYNTHESIS UDP-GLUCOSE LIPID CARRIER TRANSFERASE"/>
    <property type="match status" value="1"/>
</dbReference>
<accession>A0A4Y8SJM8</accession>
<name>A0A4Y8SJM8_9SPHI</name>
<dbReference type="RefSeq" id="WP_133227699.1">
    <property type="nucleotide sequence ID" value="NZ_SOZE01000004.1"/>
</dbReference>
<dbReference type="Gene3D" id="3.40.50.2300">
    <property type="match status" value="1"/>
</dbReference>
<comment type="caution">
    <text evidence="5">The sequence shown here is derived from an EMBL/GenBank/DDBJ whole genome shotgun (WGS) entry which is preliminary data.</text>
</comment>
<keyword evidence="3" id="KW-0472">Membrane</keyword>
<dbReference type="PANTHER" id="PTHR30576:SF0">
    <property type="entry name" value="UNDECAPRENYL-PHOSPHATE N-ACETYLGALACTOSAMINYL 1-PHOSPHATE TRANSFERASE-RELATED"/>
    <property type="match status" value="1"/>
</dbReference>
<dbReference type="InterPro" id="IPR001789">
    <property type="entry name" value="Sig_transdc_resp-reg_receiver"/>
</dbReference>
<dbReference type="Pfam" id="PF02397">
    <property type="entry name" value="Bac_transf"/>
    <property type="match status" value="1"/>
</dbReference>
<dbReference type="InterPro" id="IPR011006">
    <property type="entry name" value="CheY-like_superfamily"/>
</dbReference>
<proteinExistence type="inferred from homology"/>